<comment type="caution">
    <text evidence="3">The sequence shown here is derived from an EMBL/GenBank/DDBJ whole genome shotgun (WGS) entry which is preliminary data.</text>
</comment>
<dbReference type="InterPro" id="IPR046348">
    <property type="entry name" value="SIS_dom_sf"/>
</dbReference>
<dbReference type="AlphaFoldDB" id="C8N8J0"/>
<dbReference type="Gene3D" id="3.40.50.10490">
    <property type="entry name" value="Glucose-6-phosphate isomerase like protein, domain 1"/>
    <property type="match status" value="2"/>
</dbReference>
<accession>C8N8J0</accession>
<dbReference type="Pfam" id="PF01380">
    <property type="entry name" value="SIS"/>
    <property type="match status" value="2"/>
</dbReference>
<dbReference type="SUPFAM" id="SSF53697">
    <property type="entry name" value="SIS domain"/>
    <property type="match status" value="1"/>
</dbReference>
<organism evidence="3 4">
    <name type="scientific">Cardiobacterium hominis (strain ATCC 15826 / DSM 8339 / NCTC 10426 / 6573)</name>
    <dbReference type="NCBI Taxonomy" id="638300"/>
    <lineage>
        <taxon>Bacteria</taxon>
        <taxon>Pseudomonadati</taxon>
        <taxon>Pseudomonadota</taxon>
        <taxon>Gammaproteobacteria</taxon>
        <taxon>Cardiobacteriales</taxon>
        <taxon>Cardiobacteriaceae</taxon>
        <taxon>Cardiobacterium</taxon>
    </lineage>
</organism>
<evidence type="ECO:0000313" key="4">
    <source>
        <dbReference type="Proteomes" id="UP000004870"/>
    </source>
</evidence>
<evidence type="ECO:0000256" key="1">
    <source>
        <dbReference type="ARBA" id="ARBA00022737"/>
    </source>
</evidence>
<keyword evidence="4" id="KW-1185">Reference proteome</keyword>
<feature type="domain" description="SIS" evidence="2">
    <location>
        <begin position="39"/>
        <end position="187"/>
    </location>
</feature>
<dbReference type="CDD" id="cd05009">
    <property type="entry name" value="SIS_GlmS_GlmD_2"/>
    <property type="match status" value="1"/>
</dbReference>
<dbReference type="PANTHER" id="PTHR10937:SF8">
    <property type="entry name" value="AMINOTRANSFERASE-RELATED"/>
    <property type="match status" value="1"/>
</dbReference>
<dbReference type="GO" id="GO:1901135">
    <property type="term" value="P:carbohydrate derivative metabolic process"/>
    <property type="evidence" value="ECO:0007669"/>
    <property type="project" value="InterPro"/>
</dbReference>
<dbReference type="CDD" id="cd05008">
    <property type="entry name" value="SIS_GlmS_GlmD_1"/>
    <property type="match status" value="1"/>
</dbReference>
<evidence type="ECO:0000259" key="2">
    <source>
        <dbReference type="PROSITE" id="PS51464"/>
    </source>
</evidence>
<proteinExistence type="predicted"/>
<dbReference type="Proteomes" id="UP000004870">
    <property type="component" value="Unassembled WGS sequence"/>
</dbReference>
<dbReference type="EMBL" id="ACKY01000037">
    <property type="protein sequence ID" value="EEV89039.1"/>
    <property type="molecule type" value="Genomic_DNA"/>
</dbReference>
<reference evidence="3 4" key="1">
    <citation type="submission" date="2009-08" db="EMBL/GenBank/DDBJ databases">
        <authorList>
            <person name="Qin X."/>
            <person name="Bachman B."/>
            <person name="Battles P."/>
            <person name="Bell A."/>
            <person name="Bess C."/>
            <person name="Bickham C."/>
            <person name="Chaboub L."/>
            <person name="Chen D."/>
            <person name="Coyle M."/>
            <person name="Deiros D.R."/>
            <person name="Dinh H."/>
            <person name="Forbes L."/>
            <person name="Fowler G."/>
            <person name="Francisco L."/>
            <person name="Fu Q."/>
            <person name="Gubbala S."/>
            <person name="Hale W."/>
            <person name="Han Y."/>
            <person name="Hemphill L."/>
            <person name="Highlander S.K."/>
            <person name="Hirani K."/>
            <person name="Hogues M."/>
            <person name="Jackson L."/>
            <person name="Jakkamsetti A."/>
            <person name="Javaid M."/>
            <person name="Jiang H."/>
            <person name="Korchina V."/>
            <person name="Kovar C."/>
            <person name="Lara F."/>
            <person name="Lee S."/>
            <person name="Mata R."/>
            <person name="Mathew T."/>
            <person name="Moen C."/>
            <person name="Morales K."/>
            <person name="Munidasa M."/>
            <person name="Nazareth L."/>
            <person name="Ngo R."/>
            <person name="Nguyen L."/>
            <person name="Okwuonu G."/>
            <person name="Ongeri F."/>
            <person name="Patil S."/>
            <person name="Petrosino J."/>
            <person name="Pham C."/>
            <person name="Pham P."/>
            <person name="Pu L.-L."/>
            <person name="Puazo M."/>
            <person name="Raj R."/>
            <person name="Reid J."/>
            <person name="Rouhana J."/>
            <person name="Saada N."/>
            <person name="Shang Y."/>
            <person name="Simmons D."/>
            <person name="Thornton R."/>
            <person name="Warren J."/>
            <person name="Weissenberger G."/>
            <person name="Zhang J."/>
            <person name="Zhang L."/>
            <person name="Zhou C."/>
            <person name="Zhu D."/>
            <person name="Muzny D."/>
            <person name="Worley K."/>
            <person name="Gibbs R."/>
        </authorList>
    </citation>
    <scope>NUCLEOTIDE SEQUENCE [LARGE SCALE GENOMIC DNA]</scope>
    <source>
        <strain evidence="4">ATCC 15826 / DSM 8339 / NCTC 10426 / 6573</strain>
    </source>
</reference>
<dbReference type="GO" id="GO:0004342">
    <property type="term" value="F:glucosamine-6-phosphate deaminase activity"/>
    <property type="evidence" value="ECO:0007669"/>
    <property type="project" value="UniProtKB-EC"/>
</dbReference>
<dbReference type="InterPro" id="IPR001347">
    <property type="entry name" value="SIS_dom"/>
</dbReference>
<dbReference type="InterPro" id="IPR035466">
    <property type="entry name" value="GlmS/AgaS_SIS"/>
</dbReference>
<dbReference type="GO" id="GO:0097367">
    <property type="term" value="F:carbohydrate derivative binding"/>
    <property type="evidence" value="ECO:0007669"/>
    <property type="project" value="InterPro"/>
</dbReference>
<dbReference type="PANTHER" id="PTHR10937">
    <property type="entry name" value="GLUCOSAMINE--FRUCTOSE-6-PHOSPHATE AMINOTRANSFERASE, ISOMERIZING"/>
    <property type="match status" value="1"/>
</dbReference>
<evidence type="ECO:0000313" key="3">
    <source>
        <dbReference type="EMBL" id="EEV89039.1"/>
    </source>
</evidence>
<gene>
    <name evidence="3" type="ORF">HMPREF0198_0817</name>
</gene>
<dbReference type="PROSITE" id="PS51464">
    <property type="entry name" value="SIS"/>
    <property type="match status" value="2"/>
</dbReference>
<dbReference type="HOGENOM" id="CLU_012520_2_1_6"/>
<dbReference type="STRING" id="2718.CHUV0807_0597"/>
<sequence length="350" mass="36891">MMRATHIITTEHPMSYMLKEARESAAIVANQDTSQALALAEALKSQTPRGIVSVARGTSDHALGYLGYLLMHTRGMAVASLPPSLSSVLQTPWQVQDYLALGASQSGSPPDVIAMLKALAAGGARTATLVNVVPSPIIEASQHVLAVQAGPEKSVAATKSFIATVALGLHLLAHWNGDRKLQDALQALPDKLEQAANADWAAAVEALTPRERLFVVGRGTGLSIAQEAALKCKETCQLQGEAFSAAEVQHGPMAIVHDGFPVLLFAPPDHYQADALQLAEKFAARGAQVLLASDKKVAGTVHLPHIDAGHDALQGLTGILSWYVAAAQLSEARGLNPDEPPYLQKVTQTV</sequence>
<dbReference type="InterPro" id="IPR035490">
    <property type="entry name" value="GlmS/FrlB_SIS"/>
</dbReference>
<dbReference type="EC" id="3.5.99.6" evidence="3"/>
<keyword evidence="1" id="KW-0677">Repeat</keyword>
<protein>
    <submittedName>
        <fullName evidence="3">SIS domain protein</fullName>
        <ecNumber evidence="3">3.5.99.6</ecNumber>
    </submittedName>
</protein>
<name>C8N8J0_CARH6</name>
<feature type="domain" description="SIS" evidence="2">
    <location>
        <begin position="203"/>
        <end position="340"/>
    </location>
</feature>
<keyword evidence="3" id="KW-0378">Hydrolase</keyword>